<accession>A0A0E9T1C0</accession>
<sequence>MRSGTEFFKILQHHKITQIINVLTLVETHQRSNKDIDSRANSTYVDYLLS</sequence>
<evidence type="ECO:0000313" key="1">
    <source>
        <dbReference type="EMBL" id="JAH46735.1"/>
    </source>
</evidence>
<organism evidence="1">
    <name type="scientific">Anguilla anguilla</name>
    <name type="common">European freshwater eel</name>
    <name type="synonym">Muraena anguilla</name>
    <dbReference type="NCBI Taxonomy" id="7936"/>
    <lineage>
        <taxon>Eukaryota</taxon>
        <taxon>Metazoa</taxon>
        <taxon>Chordata</taxon>
        <taxon>Craniata</taxon>
        <taxon>Vertebrata</taxon>
        <taxon>Euteleostomi</taxon>
        <taxon>Actinopterygii</taxon>
        <taxon>Neopterygii</taxon>
        <taxon>Teleostei</taxon>
        <taxon>Anguilliformes</taxon>
        <taxon>Anguillidae</taxon>
        <taxon>Anguilla</taxon>
    </lineage>
</organism>
<reference evidence="1" key="2">
    <citation type="journal article" date="2015" name="Fish Shellfish Immunol.">
        <title>Early steps in the European eel (Anguilla anguilla)-Vibrio vulnificus interaction in the gills: Role of the RtxA13 toxin.</title>
        <authorList>
            <person name="Callol A."/>
            <person name="Pajuelo D."/>
            <person name="Ebbesson L."/>
            <person name="Teles M."/>
            <person name="MacKenzie S."/>
            <person name="Amaro C."/>
        </authorList>
    </citation>
    <scope>NUCLEOTIDE SEQUENCE</scope>
</reference>
<dbReference type="AlphaFoldDB" id="A0A0E9T1C0"/>
<proteinExistence type="predicted"/>
<reference evidence="1" key="1">
    <citation type="submission" date="2014-11" db="EMBL/GenBank/DDBJ databases">
        <authorList>
            <person name="Amaro Gonzalez C."/>
        </authorList>
    </citation>
    <scope>NUCLEOTIDE SEQUENCE</scope>
</reference>
<name>A0A0E9T1C0_ANGAN</name>
<dbReference type="EMBL" id="GBXM01061842">
    <property type="protein sequence ID" value="JAH46735.1"/>
    <property type="molecule type" value="Transcribed_RNA"/>
</dbReference>
<protein>
    <submittedName>
        <fullName evidence="1">Uncharacterized protein</fullName>
    </submittedName>
</protein>